<dbReference type="Proteomes" id="UP001175271">
    <property type="component" value="Unassembled WGS sequence"/>
</dbReference>
<dbReference type="EMBL" id="JAUCMV010000005">
    <property type="protein sequence ID" value="KAK0398335.1"/>
    <property type="molecule type" value="Genomic_DNA"/>
</dbReference>
<reference evidence="1" key="1">
    <citation type="submission" date="2023-06" db="EMBL/GenBank/DDBJ databases">
        <title>Genomic analysis of the entomopathogenic nematode Steinernema hermaphroditum.</title>
        <authorList>
            <person name="Schwarz E.M."/>
            <person name="Heppert J.K."/>
            <person name="Baniya A."/>
            <person name="Schwartz H.T."/>
            <person name="Tan C.-H."/>
            <person name="Antoshechkin I."/>
            <person name="Sternberg P.W."/>
            <person name="Goodrich-Blair H."/>
            <person name="Dillman A.R."/>
        </authorList>
    </citation>
    <scope>NUCLEOTIDE SEQUENCE</scope>
    <source>
        <strain evidence="1">PS9179</strain>
        <tissue evidence="1">Whole animal</tissue>
    </source>
</reference>
<comment type="caution">
    <text evidence="1">The sequence shown here is derived from an EMBL/GenBank/DDBJ whole genome shotgun (WGS) entry which is preliminary data.</text>
</comment>
<keyword evidence="2" id="KW-1185">Reference proteome</keyword>
<proteinExistence type="predicted"/>
<sequence>MAPSLTSSPTSLSTRGIRMPREEIKKLLKLDGDVIRRKTEIKKANLTHLKGTFITHPGAVRWHYSGQSCTSSGLYIAN</sequence>
<dbReference type="AlphaFoldDB" id="A0AA39H331"/>
<name>A0AA39H331_9BILA</name>
<organism evidence="1 2">
    <name type="scientific">Steinernema hermaphroditum</name>
    <dbReference type="NCBI Taxonomy" id="289476"/>
    <lineage>
        <taxon>Eukaryota</taxon>
        <taxon>Metazoa</taxon>
        <taxon>Ecdysozoa</taxon>
        <taxon>Nematoda</taxon>
        <taxon>Chromadorea</taxon>
        <taxon>Rhabditida</taxon>
        <taxon>Tylenchina</taxon>
        <taxon>Panagrolaimomorpha</taxon>
        <taxon>Strongyloidoidea</taxon>
        <taxon>Steinernematidae</taxon>
        <taxon>Steinernema</taxon>
    </lineage>
</organism>
<protein>
    <submittedName>
        <fullName evidence="1">Uncharacterized protein</fullName>
    </submittedName>
</protein>
<evidence type="ECO:0000313" key="2">
    <source>
        <dbReference type="Proteomes" id="UP001175271"/>
    </source>
</evidence>
<gene>
    <name evidence="1" type="ORF">QR680_002538</name>
</gene>
<evidence type="ECO:0000313" key="1">
    <source>
        <dbReference type="EMBL" id="KAK0398335.1"/>
    </source>
</evidence>
<accession>A0AA39H331</accession>